<dbReference type="Proteomes" id="UP000637423">
    <property type="component" value="Unassembled WGS sequence"/>
</dbReference>
<keyword evidence="2" id="KW-1133">Transmembrane helix</keyword>
<evidence type="ECO:0000256" key="1">
    <source>
        <dbReference type="SAM" id="MobiDB-lite"/>
    </source>
</evidence>
<name>A0A916V0P9_9BURK</name>
<feature type="chain" id="PRO_5036837163" evidence="3">
    <location>
        <begin position="35"/>
        <end position="272"/>
    </location>
</feature>
<feature type="transmembrane region" description="Helical" evidence="2">
    <location>
        <begin position="106"/>
        <end position="125"/>
    </location>
</feature>
<dbReference type="EMBL" id="BMED01000008">
    <property type="protein sequence ID" value="GGD00061.1"/>
    <property type="molecule type" value="Genomic_DNA"/>
</dbReference>
<organism evidence="4 5">
    <name type="scientific">Undibacterium terreum</name>
    <dbReference type="NCBI Taxonomy" id="1224302"/>
    <lineage>
        <taxon>Bacteria</taxon>
        <taxon>Pseudomonadati</taxon>
        <taxon>Pseudomonadota</taxon>
        <taxon>Betaproteobacteria</taxon>
        <taxon>Burkholderiales</taxon>
        <taxon>Oxalobacteraceae</taxon>
        <taxon>Undibacterium</taxon>
    </lineage>
</organism>
<reference evidence="4" key="1">
    <citation type="journal article" date="2014" name="Int. J. Syst. Evol. Microbiol.">
        <title>Complete genome sequence of Corynebacterium casei LMG S-19264T (=DSM 44701T), isolated from a smear-ripened cheese.</title>
        <authorList>
            <consortium name="US DOE Joint Genome Institute (JGI-PGF)"/>
            <person name="Walter F."/>
            <person name="Albersmeier A."/>
            <person name="Kalinowski J."/>
            <person name="Ruckert C."/>
        </authorList>
    </citation>
    <scope>NUCLEOTIDE SEQUENCE</scope>
    <source>
        <strain evidence="4">CGMCC 1.10998</strain>
    </source>
</reference>
<evidence type="ECO:0000313" key="4">
    <source>
        <dbReference type="EMBL" id="GGD00061.1"/>
    </source>
</evidence>
<gene>
    <name evidence="4" type="ORF">GCM10011396_54470</name>
</gene>
<comment type="caution">
    <text evidence="4">The sequence shown here is derived from an EMBL/GenBank/DDBJ whole genome shotgun (WGS) entry which is preliminary data.</text>
</comment>
<feature type="region of interest" description="Disordered" evidence="1">
    <location>
        <begin position="56"/>
        <end position="75"/>
    </location>
</feature>
<proteinExistence type="predicted"/>
<reference evidence="4" key="2">
    <citation type="submission" date="2020-09" db="EMBL/GenBank/DDBJ databases">
        <authorList>
            <person name="Sun Q."/>
            <person name="Zhou Y."/>
        </authorList>
    </citation>
    <scope>NUCLEOTIDE SEQUENCE</scope>
    <source>
        <strain evidence="4">CGMCC 1.10998</strain>
    </source>
</reference>
<evidence type="ECO:0000313" key="5">
    <source>
        <dbReference type="Proteomes" id="UP000637423"/>
    </source>
</evidence>
<keyword evidence="2" id="KW-0812">Transmembrane</keyword>
<keyword evidence="2" id="KW-0472">Membrane</keyword>
<evidence type="ECO:0000256" key="3">
    <source>
        <dbReference type="SAM" id="SignalP"/>
    </source>
</evidence>
<evidence type="ECO:0000256" key="2">
    <source>
        <dbReference type="SAM" id="Phobius"/>
    </source>
</evidence>
<keyword evidence="5" id="KW-1185">Reference proteome</keyword>
<keyword evidence="3" id="KW-0732">Signal</keyword>
<dbReference type="AlphaFoldDB" id="A0A916V0P9"/>
<protein>
    <submittedName>
        <fullName evidence="4">Uncharacterized protein</fullName>
    </submittedName>
</protein>
<accession>A0A916V0P9</accession>
<sequence>MVYSEKSLTAVLPELFRIKIFFLANLLCASNAFALAEKEPEKVTVWGASVIVRPSSSADVGQPNPSNPEAPQFNGSHFSLTSSQEKLIDQFLENSLKPPEVTWDKIFSVGTGTLALIVSISLGIYTKRKDSRARKHSIEDDYWLRKVIGPIAIEPLLKTVVEMTAAVPAPFGDANFDQSKITPFLDSYKSKVLELSLGLSALSLIDQGLAKTAREGLDKIEDLLIEYCAANELGINREDDTKPGDKAMFLGQVRTEVLEILQQIKLFQSKLA</sequence>
<feature type="signal peptide" evidence="3">
    <location>
        <begin position="1"/>
        <end position="34"/>
    </location>
</feature>